<dbReference type="RefSeq" id="WP_320236158.1">
    <property type="nucleotide sequence ID" value="NZ_JAVIJF010000024.1"/>
</dbReference>
<gene>
    <name evidence="1" type="ORF">RFM68_27490</name>
</gene>
<keyword evidence="2" id="KW-1185">Reference proteome</keyword>
<evidence type="ECO:0000313" key="1">
    <source>
        <dbReference type="EMBL" id="MDX8528224.1"/>
    </source>
</evidence>
<dbReference type="Proteomes" id="UP001276840">
    <property type="component" value="Unassembled WGS sequence"/>
</dbReference>
<accession>A0ABU4ZS36</accession>
<protein>
    <submittedName>
        <fullName evidence="1">Uncharacterized protein</fullName>
    </submittedName>
</protein>
<reference evidence="1 2" key="1">
    <citation type="submission" date="2023-08" db="EMBL/GenBank/DDBJ databases">
        <title>Implementing the SeqCode for naming new Mesorhizobium species isolated from Vachellia karroo root nodules.</title>
        <authorList>
            <person name="Van Lill M."/>
        </authorList>
    </citation>
    <scope>NUCLEOTIDE SEQUENCE [LARGE SCALE GENOMIC DNA]</scope>
    <source>
        <strain evidence="1 2">MSK 1335</strain>
    </source>
</reference>
<name>A0ABU4ZS36_9HYPH</name>
<proteinExistence type="predicted"/>
<dbReference type="EMBL" id="JAVIJF010000024">
    <property type="protein sequence ID" value="MDX8528224.1"/>
    <property type="molecule type" value="Genomic_DNA"/>
</dbReference>
<sequence length="71" mass="7645">MAGDQQIAVLAFDELNDAGHCATDDKMRLEFDTGCLGLSPGALDCPPKAPFLRLVVLDRLECPGVTRRRSG</sequence>
<evidence type="ECO:0000313" key="2">
    <source>
        <dbReference type="Proteomes" id="UP001276840"/>
    </source>
</evidence>
<organism evidence="1 2">
    <name type="scientific">Mesorhizobium montanum</name>
    <dbReference type="NCBI Taxonomy" id="3072323"/>
    <lineage>
        <taxon>Bacteria</taxon>
        <taxon>Pseudomonadati</taxon>
        <taxon>Pseudomonadota</taxon>
        <taxon>Alphaproteobacteria</taxon>
        <taxon>Hyphomicrobiales</taxon>
        <taxon>Phyllobacteriaceae</taxon>
        <taxon>Mesorhizobium</taxon>
    </lineage>
</organism>
<comment type="caution">
    <text evidence="1">The sequence shown here is derived from an EMBL/GenBank/DDBJ whole genome shotgun (WGS) entry which is preliminary data.</text>
</comment>